<dbReference type="InterPro" id="IPR015424">
    <property type="entry name" value="PyrdxlP-dep_Trfase"/>
</dbReference>
<feature type="domain" description="Aminotransferase class V" evidence="7">
    <location>
        <begin position="2"/>
        <end position="367"/>
    </location>
</feature>
<dbReference type="InterPro" id="IPR020578">
    <property type="entry name" value="Aminotrans_V_PyrdxlP_BS"/>
</dbReference>
<dbReference type="InterPro" id="IPR015421">
    <property type="entry name" value="PyrdxlP-dep_Trfase_major"/>
</dbReference>
<name>G5GIQ3_9FIRM</name>
<dbReference type="PROSITE" id="PS00595">
    <property type="entry name" value="AA_TRANSFER_CLASS_5"/>
    <property type="match status" value="1"/>
</dbReference>
<reference evidence="8 9" key="1">
    <citation type="submission" date="2011-08" db="EMBL/GenBank/DDBJ databases">
        <title>The Genome Sequence of Johnsonella ignava ATCC 51276.</title>
        <authorList>
            <consortium name="The Broad Institute Genome Sequencing Platform"/>
            <person name="Earl A."/>
            <person name="Ward D."/>
            <person name="Feldgarden M."/>
            <person name="Gevers D."/>
            <person name="Izard J."/>
            <person name="Blanton J.M."/>
            <person name="Baranova O.V."/>
            <person name="Dewhirst F.E."/>
            <person name="Young S.K."/>
            <person name="Zeng Q."/>
            <person name="Gargeya S."/>
            <person name="Fitzgerald M."/>
            <person name="Haas B."/>
            <person name="Abouelleil A."/>
            <person name="Alvarado L."/>
            <person name="Arachchi H.M."/>
            <person name="Berlin A."/>
            <person name="Brown A."/>
            <person name="Chapman S.B."/>
            <person name="Chen Z."/>
            <person name="Dunbar C."/>
            <person name="Freedman E."/>
            <person name="Gearin G."/>
            <person name="Gellesch M."/>
            <person name="Goldberg J."/>
            <person name="Griggs A."/>
            <person name="Gujja S."/>
            <person name="Heiman D."/>
            <person name="Howarth C."/>
            <person name="Larson L."/>
            <person name="Lui A."/>
            <person name="MacDonald P.J.P."/>
            <person name="Montmayeur A."/>
            <person name="Murphy C."/>
            <person name="Neiman D."/>
            <person name="Pearson M."/>
            <person name="Priest M."/>
            <person name="Roberts A."/>
            <person name="Saif S."/>
            <person name="Shea T."/>
            <person name="Shenoy N."/>
            <person name="Sisk P."/>
            <person name="Stolte C."/>
            <person name="Sykes S."/>
            <person name="Wortman J."/>
            <person name="Nusbaum C."/>
            <person name="Birren B."/>
        </authorList>
    </citation>
    <scope>NUCLEOTIDE SEQUENCE [LARGE SCALE GENOMIC DNA]</scope>
    <source>
        <strain evidence="8 9">ATCC 51276</strain>
    </source>
</reference>
<dbReference type="InterPro" id="IPR015422">
    <property type="entry name" value="PyrdxlP-dep_Trfase_small"/>
</dbReference>
<dbReference type="PANTHER" id="PTHR43586:SF4">
    <property type="entry name" value="ISOPENICILLIN N EPIMERASE"/>
    <property type="match status" value="1"/>
</dbReference>
<dbReference type="Pfam" id="PF00266">
    <property type="entry name" value="Aminotran_5"/>
    <property type="match status" value="1"/>
</dbReference>
<keyword evidence="4" id="KW-0663">Pyridoxal phosphate</keyword>
<evidence type="ECO:0000259" key="7">
    <source>
        <dbReference type="Pfam" id="PF00266"/>
    </source>
</evidence>
<evidence type="ECO:0000256" key="4">
    <source>
        <dbReference type="ARBA" id="ARBA00022898"/>
    </source>
</evidence>
<dbReference type="Gene3D" id="3.90.1150.10">
    <property type="entry name" value="Aspartate Aminotransferase, domain 1"/>
    <property type="match status" value="1"/>
</dbReference>
<organism evidence="8 9">
    <name type="scientific">Johnsonella ignava ATCC 51276</name>
    <dbReference type="NCBI Taxonomy" id="679200"/>
    <lineage>
        <taxon>Bacteria</taxon>
        <taxon>Bacillati</taxon>
        <taxon>Bacillota</taxon>
        <taxon>Clostridia</taxon>
        <taxon>Lachnospirales</taxon>
        <taxon>Lachnospiraceae</taxon>
        <taxon>Johnsonella</taxon>
    </lineage>
</organism>
<evidence type="ECO:0000256" key="2">
    <source>
        <dbReference type="ARBA" id="ARBA00010447"/>
    </source>
</evidence>
<dbReference type="AlphaFoldDB" id="G5GIQ3"/>
<evidence type="ECO:0000313" key="8">
    <source>
        <dbReference type="EMBL" id="EHI55307.1"/>
    </source>
</evidence>
<dbReference type="PATRIC" id="fig|679200.3.peg.1530"/>
<sequence length="379" mass="41455">MIYLDNAATTLHKPQQVIDAVVLAMENFGNVARGTHEESLSASRAVFNTRIKLATLFGCTGGAGNTVFCQNSTEALNIAINGIINEGDHVITTDLEHNSVLRPLYRLEKEKNVKLDFVRADINGNINYDDFEKLINQKTRAIVCTHASNLTGLVLDINIIGGIAKKYGLLFILDASQSAGVFDINMKDMNIDVICFTGHKSLFGPQGTGGMCIARGVEIRPFKTGGTGIKTFSRYQPEEYPVRLEAGTLNSHGIAGLSAALDFIEETGIENIRNKEEGLARRFYEGVKDFENIKIYGDYTKKRAPIVSLNIGDYDSGAISDELASVYEIATRPGGHCAPRAHEALGTVDKGIVRFSFSYFNTEEEIDEAIEAVAELCKK</sequence>
<dbReference type="GO" id="GO:0031071">
    <property type="term" value="F:cysteine desulfurase activity"/>
    <property type="evidence" value="ECO:0007669"/>
    <property type="project" value="UniProtKB-EC"/>
</dbReference>
<dbReference type="HOGENOM" id="CLU_003433_2_4_9"/>
<gene>
    <name evidence="8" type="ORF">HMPREF9333_01443</name>
</gene>
<evidence type="ECO:0000256" key="1">
    <source>
        <dbReference type="ARBA" id="ARBA00001933"/>
    </source>
</evidence>
<dbReference type="eggNOG" id="COG0520">
    <property type="taxonomic scope" value="Bacteria"/>
</dbReference>
<comment type="caution">
    <text evidence="8">The sequence shown here is derived from an EMBL/GenBank/DDBJ whole genome shotgun (WGS) entry which is preliminary data.</text>
</comment>
<accession>G5GIQ3</accession>
<evidence type="ECO:0000256" key="5">
    <source>
        <dbReference type="ARBA" id="ARBA00050776"/>
    </source>
</evidence>
<dbReference type="Gene3D" id="3.40.640.10">
    <property type="entry name" value="Type I PLP-dependent aspartate aminotransferase-like (Major domain)"/>
    <property type="match status" value="1"/>
</dbReference>
<protein>
    <recommendedName>
        <fullName evidence="3">cysteine desulfurase</fullName>
        <ecNumber evidence="3">2.8.1.7</ecNumber>
    </recommendedName>
</protein>
<dbReference type="InterPro" id="IPR000192">
    <property type="entry name" value="Aminotrans_V_dom"/>
</dbReference>
<dbReference type="PIRSF" id="PIRSF005572">
    <property type="entry name" value="NifS"/>
    <property type="match status" value="1"/>
</dbReference>
<dbReference type="EC" id="2.8.1.7" evidence="3"/>
<dbReference type="OrthoDB" id="9804366at2"/>
<dbReference type="InterPro" id="IPR016454">
    <property type="entry name" value="Cysteine_dSase"/>
</dbReference>
<dbReference type="PANTHER" id="PTHR43586">
    <property type="entry name" value="CYSTEINE DESULFURASE"/>
    <property type="match status" value="1"/>
</dbReference>
<comment type="cofactor">
    <cofactor evidence="1 6">
        <name>pyridoxal 5'-phosphate</name>
        <dbReference type="ChEBI" id="CHEBI:597326"/>
    </cofactor>
</comment>
<dbReference type="NCBIfam" id="TIGR01977">
    <property type="entry name" value="am_tr_V_EF2568"/>
    <property type="match status" value="1"/>
</dbReference>
<evidence type="ECO:0000256" key="6">
    <source>
        <dbReference type="RuleBase" id="RU004504"/>
    </source>
</evidence>
<evidence type="ECO:0000256" key="3">
    <source>
        <dbReference type="ARBA" id="ARBA00012239"/>
    </source>
</evidence>
<dbReference type="InterPro" id="IPR010969">
    <property type="entry name" value="Cys_dSase-rel_unknwn_funct"/>
</dbReference>
<dbReference type="EMBL" id="ACZL01000023">
    <property type="protein sequence ID" value="EHI55307.1"/>
    <property type="molecule type" value="Genomic_DNA"/>
</dbReference>
<dbReference type="SUPFAM" id="SSF53383">
    <property type="entry name" value="PLP-dependent transferases"/>
    <property type="match status" value="1"/>
</dbReference>
<dbReference type="RefSeq" id="WP_005541095.1">
    <property type="nucleotide sequence ID" value="NZ_JH378833.1"/>
</dbReference>
<dbReference type="STRING" id="679200.HMPREF9333_01443"/>
<comment type="similarity">
    <text evidence="2">Belongs to the class-V pyridoxal-phosphate-dependent aminotransferase family. Csd subfamily.</text>
</comment>
<keyword evidence="9" id="KW-1185">Reference proteome</keyword>
<comment type="catalytic activity">
    <reaction evidence="5">
        <text>(sulfur carrier)-H + L-cysteine = (sulfur carrier)-SH + L-alanine</text>
        <dbReference type="Rhea" id="RHEA:43892"/>
        <dbReference type="Rhea" id="RHEA-COMP:14737"/>
        <dbReference type="Rhea" id="RHEA-COMP:14739"/>
        <dbReference type="ChEBI" id="CHEBI:29917"/>
        <dbReference type="ChEBI" id="CHEBI:35235"/>
        <dbReference type="ChEBI" id="CHEBI:57972"/>
        <dbReference type="ChEBI" id="CHEBI:64428"/>
        <dbReference type="EC" id="2.8.1.7"/>
    </reaction>
</comment>
<proteinExistence type="inferred from homology"/>
<evidence type="ECO:0000313" key="9">
    <source>
        <dbReference type="Proteomes" id="UP000003011"/>
    </source>
</evidence>
<dbReference type="Proteomes" id="UP000003011">
    <property type="component" value="Unassembled WGS sequence"/>
</dbReference>